<organism evidence="1 2">
    <name type="scientific">Hymenobacter defluvii</name>
    <dbReference type="NCBI Taxonomy" id="2054411"/>
    <lineage>
        <taxon>Bacteria</taxon>
        <taxon>Pseudomonadati</taxon>
        <taxon>Bacteroidota</taxon>
        <taxon>Cytophagia</taxon>
        <taxon>Cytophagales</taxon>
        <taxon>Hymenobacteraceae</taxon>
        <taxon>Hymenobacter</taxon>
    </lineage>
</organism>
<sequence length="250" mass="27053">MHNDTEAKGLSEGLKMPLERRNFLRYTGLGLAVGGLALAGCNDVMEDMSQTQSASATAADMANMVDVGSGDVGILNYAYALEQLEAAFYAQVLQTQYYNSTSAPQRVFLRDIEAHERIHREFFKMAITAAGATPIKDLEVDFSSIDFRTKNGVLSVAKAFEDLGVAAYNGAGKLIKNPAYLTIAGKIVSVEARHAAIVRDFLEYNTFVGPDVVDQTNALEKSMMPAQVVAVANNFLKEGSKLNVSNLPTE</sequence>
<dbReference type="PROSITE" id="PS51318">
    <property type="entry name" value="TAT"/>
    <property type="match status" value="1"/>
</dbReference>
<gene>
    <name evidence="1" type="ORF">J4D97_20500</name>
</gene>
<dbReference type="InterPro" id="IPR006311">
    <property type="entry name" value="TAT_signal"/>
</dbReference>
<dbReference type="InterPro" id="IPR009078">
    <property type="entry name" value="Ferritin-like_SF"/>
</dbReference>
<evidence type="ECO:0000313" key="1">
    <source>
        <dbReference type="EMBL" id="MBO3273043.1"/>
    </source>
</evidence>
<comment type="caution">
    <text evidence="1">The sequence shown here is derived from an EMBL/GenBank/DDBJ whole genome shotgun (WGS) entry which is preliminary data.</text>
</comment>
<proteinExistence type="predicted"/>
<dbReference type="SUPFAM" id="SSF47240">
    <property type="entry name" value="Ferritin-like"/>
    <property type="match status" value="1"/>
</dbReference>
<dbReference type="Pfam" id="PF13668">
    <property type="entry name" value="Ferritin_2"/>
    <property type="match status" value="1"/>
</dbReference>
<keyword evidence="2" id="KW-1185">Reference proteome</keyword>
<dbReference type="EMBL" id="JAGETX010000023">
    <property type="protein sequence ID" value="MBO3273043.1"/>
    <property type="molecule type" value="Genomic_DNA"/>
</dbReference>
<accession>A0ABS3TIN9</accession>
<name>A0ABS3TIN9_9BACT</name>
<reference evidence="1 2" key="1">
    <citation type="submission" date="2021-03" db="EMBL/GenBank/DDBJ databases">
        <authorList>
            <person name="Kim M.K."/>
        </authorList>
    </citation>
    <scope>NUCLEOTIDE SEQUENCE [LARGE SCALE GENOMIC DNA]</scope>
    <source>
        <strain evidence="1 2">BT507</strain>
    </source>
</reference>
<dbReference type="CDD" id="cd00657">
    <property type="entry name" value="Ferritin_like"/>
    <property type="match status" value="1"/>
</dbReference>
<evidence type="ECO:0000313" key="2">
    <source>
        <dbReference type="Proteomes" id="UP000670527"/>
    </source>
</evidence>
<dbReference type="Proteomes" id="UP000670527">
    <property type="component" value="Unassembled WGS sequence"/>
</dbReference>
<protein>
    <submittedName>
        <fullName evidence="1">Ferritin-like domain-containing protein</fullName>
    </submittedName>
</protein>